<organism evidence="1 2">
    <name type="scientific">Acetivibrio straminisolvens JCM 21531</name>
    <dbReference type="NCBI Taxonomy" id="1294263"/>
    <lineage>
        <taxon>Bacteria</taxon>
        <taxon>Bacillati</taxon>
        <taxon>Bacillota</taxon>
        <taxon>Clostridia</taxon>
        <taxon>Eubacteriales</taxon>
        <taxon>Oscillospiraceae</taxon>
        <taxon>Acetivibrio</taxon>
    </lineage>
</organism>
<reference evidence="1" key="1">
    <citation type="journal article" date="2014" name="Genome Announc.">
        <title>Draft Genome Sequence of Clostridium straminisolvens Strain JCM 21531T, Isolated from a Cellulose-Degrading Bacterial Community.</title>
        <authorList>
            <person name="Yuki M."/>
            <person name="Oshima K."/>
            <person name="Suda W."/>
            <person name="Sakamoto M."/>
            <person name="Kitamura K."/>
            <person name="Iida T."/>
            <person name="Hattori M."/>
            <person name="Ohkuma M."/>
        </authorList>
    </citation>
    <scope>NUCLEOTIDE SEQUENCE [LARGE SCALE GENOMIC DNA]</scope>
    <source>
        <strain evidence="1">JCM 21531</strain>
    </source>
</reference>
<protein>
    <submittedName>
        <fullName evidence="1">Uncharacterized protein</fullName>
    </submittedName>
</protein>
<evidence type="ECO:0000313" key="2">
    <source>
        <dbReference type="Proteomes" id="UP000019109"/>
    </source>
</evidence>
<sequence>MSNVEKKRREKWVFRSIDKGGINKYNDTNRMIISKLKFQIRGETMSESKKLNKQGLTEEQFLAAYDASKFDRPSMTVDMLILQ</sequence>
<dbReference type="STRING" id="1294263.JCM21531_1377"/>
<dbReference type="EMBL" id="BAVR01000012">
    <property type="protein sequence ID" value="GAE87967.1"/>
    <property type="molecule type" value="Genomic_DNA"/>
</dbReference>
<accession>W4V4B2</accession>
<name>W4V4B2_9FIRM</name>
<comment type="caution">
    <text evidence="1">The sequence shown here is derived from an EMBL/GenBank/DDBJ whole genome shotgun (WGS) entry which is preliminary data.</text>
</comment>
<dbReference type="Proteomes" id="UP000019109">
    <property type="component" value="Unassembled WGS sequence"/>
</dbReference>
<gene>
    <name evidence="1" type="ORF">JCM21531_1377</name>
</gene>
<keyword evidence="2" id="KW-1185">Reference proteome</keyword>
<dbReference type="AlphaFoldDB" id="W4V4B2"/>
<evidence type="ECO:0000313" key="1">
    <source>
        <dbReference type="EMBL" id="GAE87967.1"/>
    </source>
</evidence>
<proteinExistence type="predicted"/>